<evidence type="ECO:0000259" key="1">
    <source>
        <dbReference type="Pfam" id="PF18737"/>
    </source>
</evidence>
<dbReference type="InterPro" id="IPR040788">
    <property type="entry name" value="HEPN_MAE_28990"/>
</dbReference>
<feature type="domain" description="MAE-28990/MAE-18760-like HEPN" evidence="1">
    <location>
        <begin position="4"/>
        <end position="222"/>
    </location>
</feature>
<dbReference type="Pfam" id="PF18737">
    <property type="entry name" value="HEPN_MAE_28990"/>
    <property type="match status" value="1"/>
</dbReference>
<protein>
    <recommendedName>
        <fullName evidence="1">MAE-28990/MAE-18760-like HEPN domain-containing protein</fullName>
    </recommendedName>
</protein>
<reference evidence="2 3" key="1">
    <citation type="submission" date="2019-01" db="EMBL/GenBank/DDBJ databases">
        <title>Coherence of Microcystis species and biogeography revealed through population genomics.</title>
        <authorList>
            <person name="Perez-Carrascal O.M."/>
            <person name="Terrat Y."/>
            <person name="Giani A."/>
            <person name="Fortin N."/>
            <person name="Tromas N."/>
            <person name="Shapiro B.J."/>
        </authorList>
    </citation>
    <scope>NUCLEOTIDE SEQUENCE [LARGE SCALE GENOMIC DNA]</scope>
    <source>
        <strain evidence="2">Ma_SC_T_19800800_S464</strain>
    </source>
</reference>
<gene>
    <name evidence="2" type="ORF">EWV81_02225</name>
</gene>
<dbReference type="EMBL" id="SFBL01000019">
    <property type="protein sequence ID" value="TRU29481.1"/>
    <property type="molecule type" value="Genomic_DNA"/>
</dbReference>
<evidence type="ECO:0000313" key="2">
    <source>
        <dbReference type="EMBL" id="TRU29481.1"/>
    </source>
</evidence>
<name>A0A552E513_MICAE</name>
<dbReference type="AlphaFoldDB" id="A0A552E513"/>
<comment type="caution">
    <text evidence="2">The sequence shown here is derived from an EMBL/GenBank/DDBJ whole genome shotgun (WGS) entry which is preliminary data.</text>
</comment>
<proteinExistence type="predicted"/>
<sequence>MQTVLIDFRERVEEINIYFAFLEKLGQETTQLSVLKDDGQRENIPLDYQLIKTLKANSFLLLYNLVESSMRNAVTAIFDELKNRRVSYNLVSTEIKKIVIENFKKRSPENIHSNIRDISTDIIAAGFQSQELFSGNIDKKEVRKTARNFGFSCDTEYNKTKHGESLDMIKNKRNDLAHGNKSFAEIGRDITVEELLTIKEEVIAYLEQILNNINQYITRQDYLHSSQINDR</sequence>
<dbReference type="Proteomes" id="UP000319313">
    <property type="component" value="Unassembled WGS sequence"/>
</dbReference>
<evidence type="ECO:0000313" key="3">
    <source>
        <dbReference type="Proteomes" id="UP000319313"/>
    </source>
</evidence>
<accession>A0A552E513</accession>
<organism evidence="2 3">
    <name type="scientific">Microcystis aeruginosa Ma_SC_T_19800800_S464</name>
    <dbReference type="NCBI Taxonomy" id="2486257"/>
    <lineage>
        <taxon>Bacteria</taxon>
        <taxon>Bacillati</taxon>
        <taxon>Cyanobacteriota</taxon>
        <taxon>Cyanophyceae</taxon>
        <taxon>Oscillatoriophycideae</taxon>
        <taxon>Chroococcales</taxon>
        <taxon>Microcystaceae</taxon>
        <taxon>Microcystis</taxon>
    </lineage>
</organism>